<gene>
    <name evidence="3" type="ORF">LE_TR11992_c3_g1_i1_g.39233</name>
</gene>
<dbReference type="InterPro" id="IPR035897">
    <property type="entry name" value="Toll_tir_struct_dom_sf"/>
</dbReference>
<dbReference type="Pfam" id="PF01582">
    <property type="entry name" value="TIR"/>
    <property type="match status" value="1"/>
</dbReference>
<dbReference type="AlphaFoldDB" id="A0A1J3HRI5"/>
<dbReference type="EMBL" id="GEVL01006547">
    <property type="protein sequence ID" value="JAU70794.1"/>
    <property type="molecule type" value="Transcribed_RNA"/>
</dbReference>
<dbReference type="SMART" id="SM00255">
    <property type="entry name" value="TIR"/>
    <property type="match status" value="1"/>
</dbReference>
<keyword evidence="1" id="KW-0520">NAD</keyword>
<feature type="domain" description="TIR" evidence="2">
    <location>
        <begin position="15"/>
        <end position="114"/>
    </location>
</feature>
<organism evidence="3">
    <name type="scientific">Noccaea caerulescens</name>
    <name type="common">Alpine penny-cress</name>
    <name type="synonym">Thlaspi caerulescens</name>
    <dbReference type="NCBI Taxonomy" id="107243"/>
    <lineage>
        <taxon>Eukaryota</taxon>
        <taxon>Viridiplantae</taxon>
        <taxon>Streptophyta</taxon>
        <taxon>Embryophyta</taxon>
        <taxon>Tracheophyta</taxon>
        <taxon>Spermatophyta</taxon>
        <taxon>Magnoliopsida</taxon>
        <taxon>eudicotyledons</taxon>
        <taxon>Gunneridae</taxon>
        <taxon>Pentapetalae</taxon>
        <taxon>rosids</taxon>
        <taxon>malvids</taxon>
        <taxon>Brassicales</taxon>
        <taxon>Brassicaceae</taxon>
        <taxon>Coluteocarpeae</taxon>
        <taxon>Noccaea</taxon>
    </lineage>
</organism>
<accession>A0A1J3HRI5</accession>
<sequence>MYIMSSSSSSSSRNWTFDVFPSFSGEDVRKGFLSHFLRELDRKLIISFIDNKIARSQSLNAELKQAIRDSRIAVVVLSKNYASSSWCLNELLEIVKYREELDQLVIPIFYDVDL</sequence>
<evidence type="ECO:0000256" key="1">
    <source>
        <dbReference type="ARBA" id="ARBA00023027"/>
    </source>
</evidence>
<name>A0A1J3HRI5_NOCCA</name>
<protein>
    <submittedName>
        <fullName evidence="3">Disease resistance protein RPS6</fullName>
    </submittedName>
</protein>
<evidence type="ECO:0000259" key="2">
    <source>
        <dbReference type="PROSITE" id="PS50104"/>
    </source>
</evidence>
<dbReference type="Gene3D" id="3.40.50.10140">
    <property type="entry name" value="Toll/interleukin-1 receptor homology (TIR) domain"/>
    <property type="match status" value="1"/>
</dbReference>
<evidence type="ECO:0000313" key="3">
    <source>
        <dbReference type="EMBL" id="JAU70794.1"/>
    </source>
</evidence>
<dbReference type="SUPFAM" id="SSF52200">
    <property type="entry name" value="Toll/Interleukin receptor TIR domain"/>
    <property type="match status" value="1"/>
</dbReference>
<dbReference type="PANTHER" id="PTHR32009:SF115">
    <property type="entry name" value="RPP1-LIKE DISEASE RESISTANCE PROTEIN-RELATED"/>
    <property type="match status" value="1"/>
</dbReference>
<dbReference type="InterPro" id="IPR000157">
    <property type="entry name" value="TIR_dom"/>
</dbReference>
<dbReference type="GO" id="GO:0007165">
    <property type="term" value="P:signal transduction"/>
    <property type="evidence" value="ECO:0007669"/>
    <property type="project" value="InterPro"/>
</dbReference>
<reference evidence="3" key="1">
    <citation type="submission" date="2016-07" db="EMBL/GenBank/DDBJ databases">
        <title>De novo transcriptome assembly of four accessions of the metal hyperaccumulator plant Noccaea caerulescens.</title>
        <authorList>
            <person name="Blande D."/>
            <person name="Halimaa P."/>
            <person name="Tervahauta A.I."/>
            <person name="Aarts M.G."/>
            <person name="Karenlampi S.O."/>
        </authorList>
    </citation>
    <scope>NUCLEOTIDE SEQUENCE</scope>
</reference>
<dbReference type="PROSITE" id="PS50104">
    <property type="entry name" value="TIR"/>
    <property type="match status" value="1"/>
</dbReference>
<dbReference type="PANTHER" id="PTHR32009">
    <property type="entry name" value="TMV RESISTANCE PROTEIN N-LIKE"/>
    <property type="match status" value="1"/>
</dbReference>
<proteinExistence type="predicted"/>